<evidence type="ECO:0000313" key="2">
    <source>
        <dbReference type="EMBL" id="KAL0479336.1"/>
    </source>
</evidence>
<accession>A0AAW2YSX3</accession>
<dbReference type="Proteomes" id="UP001431209">
    <property type="component" value="Unassembled WGS sequence"/>
</dbReference>
<dbReference type="EMBL" id="JAOPGA020000536">
    <property type="protein sequence ID" value="KAL0479336.1"/>
    <property type="molecule type" value="Genomic_DNA"/>
</dbReference>
<gene>
    <name evidence="2" type="ORF">AKO1_007604</name>
    <name evidence="1" type="ORF">AKO1_008120</name>
</gene>
<proteinExistence type="predicted"/>
<sequence length="106" mass="12043">MKNEVPPRLLKDLAEEDIQDILDTISQQSSTSKDKFDYVEEAQQGLSPVASAEPSTSITSDNKIVFVQYDPKIKKVGGDKTLMSRGDTFAKKKTLYDEFKCRFDFR</sequence>
<name>A0AAW2YSX3_9EUKA</name>
<evidence type="ECO:0000313" key="1">
    <source>
        <dbReference type="EMBL" id="KAL0479272.1"/>
    </source>
</evidence>
<evidence type="ECO:0000313" key="3">
    <source>
        <dbReference type="Proteomes" id="UP001431209"/>
    </source>
</evidence>
<reference evidence="1 3" key="1">
    <citation type="submission" date="2024-03" db="EMBL/GenBank/DDBJ databases">
        <title>The Acrasis kona genome and developmental transcriptomes reveal deep origins of eukaryotic multicellular pathways.</title>
        <authorList>
            <person name="Sheikh S."/>
            <person name="Fu C.-J."/>
            <person name="Brown M.W."/>
            <person name="Baldauf S.L."/>
        </authorList>
    </citation>
    <scope>NUCLEOTIDE SEQUENCE [LARGE SCALE GENOMIC DNA]</scope>
    <source>
        <strain evidence="1 3">ATCC MYA-3509</strain>
    </source>
</reference>
<organism evidence="1 3">
    <name type="scientific">Acrasis kona</name>
    <dbReference type="NCBI Taxonomy" id="1008807"/>
    <lineage>
        <taxon>Eukaryota</taxon>
        <taxon>Discoba</taxon>
        <taxon>Heterolobosea</taxon>
        <taxon>Tetramitia</taxon>
        <taxon>Eutetramitia</taxon>
        <taxon>Acrasidae</taxon>
        <taxon>Acrasis</taxon>
    </lineage>
</organism>
<protein>
    <submittedName>
        <fullName evidence="1">Uncharacterized protein</fullName>
    </submittedName>
</protein>
<dbReference type="EMBL" id="JAOPGA020000525">
    <property type="protein sequence ID" value="KAL0479272.1"/>
    <property type="molecule type" value="Genomic_DNA"/>
</dbReference>
<dbReference type="AlphaFoldDB" id="A0AAW2YSX3"/>
<keyword evidence="3" id="KW-1185">Reference proteome</keyword>
<comment type="caution">
    <text evidence="1">The sequence shown here is derived from an EMBL/GenBank/DDBJ whole genome shotgun (WGS) entry which is preliminary data.</text>
</comment>